<dbReference type="Gene3D" id="3.80.10.10">
    <property type="entry name" value="Ribonuclease Inhibitor"/>
    <property type="match status" value="2"/>
</dbReference>
<evidence type="ECO:0000256" key="6">
    <source>
        <dbReference type="ARBA" id="ARBA00022840"/>
    </source>
</evidence>
<evidence type="ECO:0000313" key="11">
    <source>
        <dbReference type="EMBL" id="TYG47486.1"/>
    </source>
</evidence>
<reference evidence="11 12" key="1">
    <citation type="submission" date="2019-06" db="EMBL/GenBank/DDBJ databases">
        <title>WGS assembly of Gossypium darwinii.</title>
        <authorList>
            <person name="Chen Z.J."/>
            <person name="Sreedasyam A."/>
            <person name="Ando A."/>
            <person name="Song Q."/>
            <person name="De L."/>
            <person name="Hulse-Kemp A."/>
            <person name="Ding M."/>
            <person name="Ye W."/>
            <person name="Kirkbride R."/>
            <person name="Jenkins J."/>
            <person name="Plott C."/>
            <person name="Lovell J."/>
            <person name="Lin Y.-M."/>
            <person name="Vaughn R."/>
            <person name="Liu B."/>
            <person name="Li W."/>
            <person name="Simpson S."/>
            <person name="Scheffler B."/>
            <person name="Saski C."/>
            <person name="Grover C."/>
            <person name="Hu G."/>
            <person name="Conover J."/>
            <person name="Carlson J."/>
            <person name="Shu S."/>
            <person name="Boston L."/>
            <person name="Williams M."/>
            <person name="Peterson D."/>
            <person name="Mcgee K."/>
            <person name="Jones D."/>
            <person name="Wendel J."/>
            <person name="Stelly D."/>
            <person name="Grimwood J."/>
            <person name="Schmutz J."/>
        </authorList>
    </citation>
    <scope>NUCLEOTIDE SEQUENCE [LARGE SCALE GENOMIC DNA]</scope>
    <source>
        <strain evidence="11">1808015.09</strain>
    </source>
</reference>
<protein>
    <recommendedName>
        <fullName evidence="13">NB-ARC domain-containing protein</fullName>
    </recommendedName>
</protein>
<organism evidence="11 12">
    <name type="scientific">Gossypium darwinii</name>
    <name type="common">Darwin's cotton</name>
    <name type="synonym">Gossypium barbadense var. darwinii</name>
    <dbReference type="NCBI Taxonomy" id="34276"/>
    <lineage>
        <taxon>Eukaryota</taxon>
        <taxon>Viridiplantae</taxon>
        <taxon>Streptophyta</taxon>
        <taxon>Embryophyta</taxon>
        <taxon>Tracheophyta</taxon>
        <taxon>Spermatophyta</taxon>
        <taxon>Magnoliopsida</taxon>
        <taxon>eudicotyledons</taxon>
        <taxon>Gunneridae</taxon>
        <taxon>Pentapetalae</taxon>
        <taxon>rosids</taxon>
        <taxon>malvids</taxon>
        <taxon>Malvales</taxon>
        <taxon>Malvaceae</taxon>
        <taxon>Malvoideae</taxon>
        <taxon>Gossypium</taxon>
    </lineage>
</organism>
<dbReference type="Gene3D" id="1.10.8.430">
    <property type="entry name" value="Helical domain of apoptotic protease-activating factors"/>
    <property type="match status" value="2"/>
</dbReference>
<dbReference type="PRINTS" id="PR00364">
    <property type="entry name" value="DISEASERSIST"/>
</dbReference>
<evidence type="ECO:0000256" key="5">
    <source>
        <dbReference type="ARBA" id="ARBA00022821"/>
    </source>
</evidence>
<dbReference type="Proteomes" id="UP000323506">
    <property type="component" value="Chromosome D11"/>
</dbReference>
<name>A0A5D2AVB5_GOSDA</name>
<dbReference type="PANTHER" id="PTHR33463">
    <property type="entry name" value="NB-ARC DOMAIN-CONTAINING PROTEIN-RELATED"/>
    <property type="match status" value="1"/>
</dbReference>
<keyword evidence="5" id="KW-0611">Plant defense</keyword>
<dbReference type="GO" id="GO:0043531">
    <property type="term" value="F:ADP binding"/>
    <property type="evidence" value="ECO:0007669"/>
    <property type="project" value="InterPro"/>
</dbReference>
<keyword evidence="12" id="KW-1185">Reference proteome</keyword>
<feature type="domain" description="Disease resistance protein winged helix" evidence="10">
    <location>
        <begin position="387"/>
        <end position="457"/>
    </location>
</feature>
<dbReference type="GO" id="GO:0006952">
    <property type="term" value="P:defense response"/>
    <property type="evidence" value="ECO:0007669"/>
    <property type="project" value="UniProtKB-KW"/>
</dbReference>
<evidence type="ECO:0000256" key="3">
    <source>
        <dbReference type="ARBA" id="ARBA00022737"/>
    </source>
</evidence>
<keyword evidence="3" id="KW-0677">Repeat</keyword>
<dbReference type="EMBL" id="CM017711">
    <property type="protein sequence ID" value="TYG47486.1"/>
    <property type="molecule type" value="Genomic_DNA"/>
</dbReference>
<comment type="similarity">
    <text evidence="1">Belongs to the disease resistance NB-LRR family.</text>
</comment>
<dbReference type="InterPro" id="IPR058922">
    <property type="entry name" value="WHD_DRP"/>
</dbReference>
<feature type="domain" description="NB-ARC" evidence="8">
    <location>
        <begin position="1127"/>
        <end position="1289"/>
    </location>
</feature>
<dbReference type="GO" id="GO:0005524">
    <property type="term" value="F:ATP binding"/>
    <property type="evidence" value="ECO:0007669"/>
    <property type="project" value="UniProtKB-KW"/>
</dbReference>
<dbReference type="InterPro" id="IPR002182">
    <property type="entry name" value="NB-ARC"/>
</dbReference>
<dbReference type="FunFam" id="3.40.50.300:FF:001091">
    <property type="entry name" value="Probable disease resistance protein At1g61300"/>
    <property type="match status" value="1"/>
</dbReference>
<keyword evidence="2" id="KW-0433">Leucine-rich repeat</keyword>
<dbReference type="PANTHER" id="PTHR33463:SF187">
    <property type="entry name" value="AND NB-ARC DOMAIN DISEASE RESISTANCE PROTEIN, PUTATIVE-RELATED"/>
    <property type="match status" value="1"/>
</dbReference>
<evidence type="ECO:0000259" key="10">
    <source>
        <dbReference type="Pfam" id="PF23559"/>
    </source>
</evidence>
<dbReference type="Gene3D" id="3.40.50.300">
    <property type="entry name" value="P-loop containing nucleotide triphosphate hydrolases"/>
    <property type="match status" value="2"/>
</dbReference>
<dbReference type="InterPro" id="IPR050905">
    <property type="entry name" value="Plant_NBS-LRR"/>
</dbReference>
<dbReference type="Gene3D" id="1.10.10.10">
    <property type="entry name" value="Winged helix-like DNA-binding domain superfamily/Winged helix DNA-binding domain"/>
    <property type="match status" value="1"/>
</dbReference>
<dbReference type="Pfam" id="PF13855">
    <property type="entry name" value="LRR_8"/>
    <property type="match status" value="1"/>
</dbReference>
<dbReference type="SUPFAM" id="SSF52540">
    <property type="entry name" value="P-loop containing nucleoside triphosphate hydrolases"/>
    <property type="match status" value="2"/>
</dbReference>
<dbReference type="InterPro" id="IPR027417">
    <property type="entry name" value="P-loop_NTPase"/>
</dbReference>
<feature type="domain" description="NB-ARC" evidence="8">
    <location>
        <begin position="137"/>
        <end position="299"/>
    </location>
</feature>
<dbReference type="InterPro" id="IPR001611">
    <property type="entry name" value="Leu-rich_rpt"/>
</dbReference>
<evidence type="ECO:0000256" key="2">
    <source>
        <dbReference type="ARBA" id="ARBA00022614"/>
    </source>
</evidence>
<keyword evidence="7" id="KW-0175">Coiled coil</keyword>
<dbReference type="InterPro" id="IPR057135">
    <property type="entry name" value="At4g27190-like_LRR"/>
</dbReference>
<dbReference type="Pfam" id="PF00931">
    <property type="entry name" value="NB-ARC"/>
    <property type="match status" value="2"/>
</dbReference>
<evidence type="ECO:0008006" key="13">
    <source>
        <dbReference type="Google" id="ProtNLM"/>
    </source>
</evidence>
<dbReference type="InterPro" id="IPR032675">
    <property type="entry name" value="LRR_dom_sf"/>
</dbReference>
<dbReference type="FunFam" id="1.10.10.10:FF:000322">
    <property type="entry name" value="Probable disease resistance protein At1g63360"/>
    <property type="match status" value="1"/>
</dbReference>
<dbReference type="InterPro" id="IPR042197">
    <property type="entry name" value="Apaf_helical"/>
</dbReference>
<gene>
    <name evidence="11" type="ORF">ES288_D11G342700v1</name>
</gene>
<dbReference type="Pfam" id="PF23559">
    <property type="entry name" value="WHD_DRP"/>
    <property type="match status" value="1"/>
</dbReference>
<dbReference type="PROSITE" id="PS51450">
    <property type="entry name" value="LRR"/>
    <property type="match status" value="1"/>
</dbReference>
<dbReference type="SUPFAM" id="SSF52058">
    <property type="entry name" value="L domain-like"/>
    <property type="match status" value="1"/>
</dbReference>
<feature type="domain" description="Disease resistance protein At4g27190-like leucine-rich repeats" evidence="9">
    <location>
        <begin position="747"/>
        <end position="851"/>
    </location>
</feature>
<accession>A0A5D2AVB5</accession>
<feature type="coiled-coil region" evidence="7">
    <location>
        <begin position="18"/>
        <end position="77"/>
    </location>
</feature>
<sequence>MDFVLNKIHKQLDNHRSLDQHQNDLKRKVMELNGVKEDTDSRINAELQPRKKLKTEVQIWLENVERINVEVQNLNEQIGESITLTRGFHAEDVLKRTREVEELIQQGKFEEGLVVDHPQWIGQVLSTTTLSGESAKACLEEIWQCLTDDEVGKIGVWGMGGVGKTSIMKLINNQLLKETGKFHIVIWITVSKDKSISKLQKDMASKIGISFCGDEDEITRAGMLFETLSRKSRLVMILDDIWEEVSLEKVGIPEPSTGSKLVLTTRSFDVCRKMSCRAIKVKPLVEKESWKLFSEKVGRDILNIPGVEPIAKKIAKRCAGLPLGVITVASCMKGIDDLSEWRNALKELSEHKQSVNGLEDEAFQQLRFSYDRLKDPKLQHCFLSCALYPEDWRIEERDLVQIWIAEGLVEEMDSRQAEFDRGHAIMNKLLSNCLLEVFQGSDNDRSIRMHDLVRDMALHITSAKPRFLVKADMGLREPPKVQEWSEDLEKVSLMWNGELEVLYPLEMSPPKCPMLTTLLLPGCGIKSIPEGFFNHMDGLKILKLSLNPIKSLPNSISNLKNLTALLLAYCDHLEYVPSLSKLRVLKELDLRGTKIKEVPHGMQNLSSLKCLDLKHSIVLEIPNGILSKLSCLQILNVSETLVSGKEVGKLKKLEMVEGRFYDFQDLSMYLQAFHGREEPPKYIIHMGKRPFPAAILTTKGIELGDSNISNQIMLPRDIEELYAGNCTFCCHANYPLFSRFVLTSLGTFSSLTYFEIREVKNMKKLFSPNCVPLNLQVLKISLCVQLEEIIALDFESDERGMPTMEFSLLKLKKLVLEWLPELKSICNVDAVVVCESLKWIDVRDCPKLKRMPLKLPQLRPFSPLKLRIYVKPKEWWESAEWDDPDAKSLLKRFVNFVICCFFVSFLNLPWHLPSSNLVFPPAFLLPKIINHFHVLRFCSFTGKQKYQVSRYHFKKRAYFYPKSVSHFLEMGSAIKHFMELVEQAGTVFEVANTIRGLIENHWEFPKGIDQNVNNLKRKRDQLNGQKEDIESRIKSELRPRKKVKKEVDLWIENVKRINGEIPNLESKVRGSSFFSRGFLVKNVRKKEEEVEELLEKGRFSDDLVVNDLSWIGQVLPTPSLVVETVKRKKNEIMQHFRNDEVQKIGVYGMPGVGKTSAVTLVNNELLKGEIDFKIIVWVTVGRKCSVIELQNKIAKAMNVSISEDEDETLRAGMLSEILSEKGRFVLILDDVWERFSFEKVGIPESSKGKLVLTSRSLDVCRRMDCQVVKMEPLSNEDAWTLFSDQVGQNLMTSADLLPIAKSIVERCAGLPLVIVIVASSMRGEDNLPIWRNALAELNRKISSTIDVKDKVYQQLRLSYDRLKDRSTQNCFLAWHRIVKTWEF</sequence>
<evidence type="ECO:0000256" key="7">
    <source>
        <dbReference type="SAM" id="Coils"/>
    </source>
</evidence>
<proteinExistence type="inferred from homology"/>
<evidence type="ECO:0000259" key="9">
    <source>
        <dbReference type="Pfam" id="PF23247"/>
    </source>
</evidence>
<dbReference type="Pfam" id="PF23247">
    <property type="entry name" value="LRR_RPS2"/>
    <property type="match status" value="1"/>
</dbReference>
<evidence type="ECO:0000256" key="4">
    <source>
        <dbReference type="ARBA" id="ARBA00022741"/>
    </source>
</evidence>
<keyword evidence="6" id="KW-0067">ATP-binding</keyword>
<evidence type="ECO:0000313" key="12">
    <source>
        <dbReference type="Proteomes" id="UP000323506"/>
    </source>
</evidence>
<keyword evidence="4" id="KW-0547">Nucleotide-binding</keyword>
<evidence type="ECO:0000259" key="8">
    <source>
        <dbReference type="Pfam" id="PF00931"/>
    </source>
</evidence>
<dbReference type="InterPro" id="IPR036388">
    <property type="entry name" value="WH-like_DNA-bd_sf"/>
</dbReference>
<evidence type="ECO:0000256" key="1">
    <source>
        <dbReference type="ARBA" id="ARBA00008894"/>
    </source>
</evidence>